<dbReference type="RefSeq" id="WP_048570994.1">
    <property type="nucleotide sequence ID" value="NZ_LFVU01000027.1"/>
</dbReference>
<name>A0A0J8D6T5_CLOCY</name>
<dbReference type="InterPro" id="IPR010359">
    <property type="entry name" value="IrrE_HExxH"/>
</dbReference>
<evidence type="ECO:0000313" key="3">
    <source>
        <dbReference type="Proteomes" id="UP000036756"/>
    </source>
</evidence>
<evidence type="ECO:0000313" key="2">
    <source>
        <dbReference type="EMBL" id="KMT21567.1"/>
    </source>
</evidence>
<dbReference type="Pfam" id="PF06114">
    <property type="entry name" value="Peptidase_M78"/>
    <property type="match status" value="1"/>
</dbReference>
<dbReference type="Gene3D" id="1.10.10.2910">
    <property type="match status" value="1"/>
</dbReference>
<dbReference type="EMBL" id="LFVU01000027">
    <property type="protein sequence ID" value="KMT21567.1"/>
    <property type="molecule type" value="Genomic_DNA"/>
</dbReference>
<organism evidence="2 3">
    <name type="scientific">Clostridium cylindrosporum DSM 605</name>
    <dbReference type="NCBI Taxonomy" id="1121307"/>
    <lineage>
        <taxon>Bacteria</taxon>
        <taxon>Bacillati</taxon>
        <taxon>Bacillota</taxon>
        <taxon>Clostridia</taxon>
        <taxon>Eubacteriales</taxon>
        <taxon>Clostridiaceae</taxon>
        <taxon>Clostridium</taxon>
    </lineage>
</organism>
<dbReference type="AlphaFoldDB" id="A0A0J8D6T5"/>
<feature type="domain" description="IrrE N-terminal-like" evidence="1">
    <location>
        <begin position="27"/>
        <end position="111"/>
    </location>
</feature>
<reference evidence="2 3" key="1">
    <citation type="submission" date="2015-06" db="EMBL/GenBank/DDBJ databases">
        <title>Draft genome sequence of the purine-degrading Clostridium cylindrosporum HC-1 (DSM 605).</title>
        <authorList>
            <person name="Poehlein A."/>
            <person name="Schiel-Bengelsdorf B."/>
            <person name="Bengelsdorf F."/>
            <person name="Daniel R."/>
            <person name="Duerre P."/>
        </authorList>
    </citation>
    <scope>NUCLEOTIDE SEQUENCE [LARGE SCALE GENOMIC DNA]</scope>
    <source>
        <strain evidence="2 3">DSM 605</strain>
    </source>
</reference>
<protein>
    <submittedName>
        <fullName evidence="2">Putative Zn peptidase</fullName>
    </submittedName>
</protein>
<dbReference type="PATRIC" id="fig|1121307.3.peg.1185"/>
<gene>
    <name evidence="2" type="ORF">CLCY_2c03290</name>
</gene>
<sequence length="144" mass="16721">MKWIDTIVTGLSELYGSTDPYDLCDALNIKIIRINKTSFILRNEAAIYIRDFNNNETIFLRDDLSYKEESFYLAHEIGHAVLHPEIRNSFNKNLINTDKLEKQADYFALKLINITIDEIEMYGMTISQIACSLELPERALKQLI</sequence>
<proteinExistence type="predicted"/>
<keyword evidence="3" id="KW-1185">Reference proteome</keyword>
<evidence type="ECO:0000259" key="1">
    <source>
        <dbReference type="Pfam" id="PF06114"/>
    </source>
</evidence>
<dbReference type="Proteomes" id="UP000036756">
    <property type="component" value="Unassembled WGS sequence"/>
</dbReference>
<dbReference type="OrthoDB" id="9816277at2"/>
<accession>A0A0J8D6T5</accession>
<comment type="caution">
    <text evidence="2">The sequence shown here is derived from an EMBL/GenBank/DDBJ whole genome shotgun (WGS) entry which is preliminary data.</text>
</comment>
<dbReference type="STRING" id="1121307.CLCY_2c03290"/>